<dbReference type="Gene3D" id="2.60.40.1120">
    <property type="entry name" value="Carboxypeptidase-like, regulatory domain"/>
    <property type="match status" value="1"/>
</dbReference>
<gene>
    <name evidence="2" type="ORF">AUK40_02535</name>
</gene>
<dbReference type="Pfam" id="PF13620">
    <property type="entry name" value="CarboxypepD_reg"/>
    <property type="match status" value="1"/>
</dbReference>
<name>A0A1J5J2R8_9BACT</name>
<feature type="transmembrane region" description="Helical" evidence="1">
    <location>
        <begin position="12"/>
        <end position="35"/>
    </location>
</feature>
<organism evidence="2 3">
    <name type="scientific">Candidatus Wirthbacteria bacterium CG2_30_54_11</name>
    <dbReference type="NCBI Taxonomy" id="1817892"/>
    <lineage>
        <taxon>Bacteria</taxon>
        <taxon>Candidatus Wirthbacteria</taxon>
    </lineage>
</organism>
<dbReference type="Proteomes" id="UP000183245">
    <property type="component" value="Unassembled WGS sequence"/>
</dbReference>
<sequence>MSERNHKNGFSVMEVLVAAAMLGVSLVGIWSIFIFSTTQVAVARARTVANNIANEQIEIMRNMPYEDIGTTTGFPHGDIPATQTITRNGLGFSVQTYVRYFDSAADGTVSASSTGKHVHFLWGGCGWEPTEAQILRLDFYNDSIVVDLDFQNYYHGNNFNWSGSVTVDGEDQHFHLTAQGNDPCPTLSLQTQNVEAPFRLYVDGVLIVTYTGPDVFTPGAGVTYTIIGQGAVVPADLYPNDYLHAEVQVCWTRYQCPVAVVMSTFIAQKGAETASDTGVLKIEVLNADGQGIVGANIHIENSGVGLSPIDEVTDINGLRVIPILTPDVEGYEVTVTKSGYSTDRTLAATPQNPHPTQPHLTVQAATISEPTFAIDLVSQLHIDVIKMDDTAGDGIQVTVTGGKTIGVTPTVYKYPDTNFIANSAGRVELTDIEWDTYTLVADLPTGDSTKTVTVSPGTDETIVISPHTLRVTVRDNAGSQPVQEGASVLLTYDNDGSSTTLLTDSSGRADFSSLRTGAYSIDTSLSSYISQHTDITVTTGSNSQTIYLIHN</sequence>
<keyword evidence="1" id="KW-1133">Transmembrane helix</keyword>
<evidence type="ECO:0000313" key="2">
    <source>
        <dbReference type="EMBL" id="OIP97792.1"/>
    </source>
</evidence>
<evidence type="ECO:0000313" key="3">
    <source>
        <dbReference type="Proteomes" id="UP000183245"/>
    </source>
</evidence>
<keyword evidence="1" id="KW-0472">Membrane</keyword>
<comment type="caution">
    <text evidence="2">The sequence shown here is derived from an EMBL/GenBank/DDBJ whole genome shotgun (WGS) entry which is preliminary data.</text>
</comment>
<dbReference type="AlphaFoldDB" id="A0A1J5J2R8"/>
<evidence type="ECO:0000256" key="1">
    <source>
        <dbReference type="SAM" id="Phobius"/>
    </source>
</evidence>
<dbReference type="EMBL" id="MNZT01000047">
    <property type="protein sequence ID" value="OIP97792.1"/>
    <property type="molecule type" value="Genomic_DNA"/>
</dbReference>
<accession>A0A1J5J2R8</accession>
<keyword evidence="1" id="KW-0812">Transmembrane</keyword>
<dbReference type="SUPFAM" id="SSF49478">
    <property type="entry name" value="Cna protein B-type domain"/>
    <property type="match status" value="1"/>
</dbReference>
<protein>
    <submittedName>
        <fullName evidence="2">Uncharacterized protein</fullName>
    </submittedName>
</protein>
<reference evidence="2 3" key="1">
    <citation type="journal article" date="2016" name="Environ. Microbiol.">
        <title>Genomic resolution of a cold subsurface aquifer community provides metabolic insights for novel microbes adapted to high CO concentrations.</title>
        <authorList>
            <person name="Probst A.J."/>
            <person name="Castelle C.J."/>
            <person name="Singh A."/>
            <person name="Brown C.T."/>
            <person name="Anantharaman K."/>
            <person name="Sharon I."/>
            <person name="Hug L.A."/>
            <person name="Burstein D."/>
            <person name="Emerson J.B."/>
            <person name="Thomas B.C."/>
            <person name="Banfield J.F."/>
        </authorList>
    </citation>
    <scope>NUCLEOTIDE SEQUENCE [LARGE SCALE GENOMIC DNA]</scope>
    <source>
        <strain evidence="2">CG2_30_54_11</strain>
    </source>
</reference>
<proteinExistence type="predicted"/>
<dbReference type="STRING" id="1817892.AUK40_02535"/>